<dbReference type="EMBL" id="ANMO01000097">
    <property type="protein sequence ID" value="EMB17323.1"/>
    <property type="molecule type" value="Genomic_DNA"/>
</dbReference>
<gene>
    <name evidence="1" type="ORF">RE6C_01861</name>
</gene>
<dbReference type="AlphaFoldDB" id="M2B6F2"/>
<name>M2B6F2_9BACT</name>
<dbReference type="Proteomes" id="UP000011529">
    <property type="component" value="Unassembled WGS sequence"/>
</dbReference>
<comment type="caution">
    <text evidence="1">The sequence shown here is derived from an EMBL/GenBank/DDBJ whole genome shotgun (WGS) entry which is preliminary data.</text>
</comment>
<accession>M2B6F2</accession>
<keyword evidence="2" id="KW-1185">Reference proteome</keyword>
<proteinExistence type="predicted"/>
<protein>
    <submittedName>
        <fullName evidence="1">Uncharacterized protein</fullName>
    </submittedName>
</protein>
<sequence>MQIDSGHGGSNEKSGGGILLRWMTGIAGCVPMRGANFRNHANPRNCPDCVAVGGRDDL</sequence>
<evidence type="ECO:0000313" key="1">
    <source>
        <dbReference type="EMBL" id="EMB17323.1"/>
    </source>
</evidence>
<organism evidence="1 2">
    <name type="scientific">Rhodopirellula europaea 6C</name>
    <dbReference type="NCBI Taxonomy" id="1263867"/>
    <lineage>
        <taxon>Bacteria</taxon>
        <taxon>Pseudomonadati</taxon>
        <taxon>Planctomycetota</taxon>
        <taxon>Planctomycetia</taxon>
        <taxon>Pirellulales</taxon>
        <taxon>Pirellulaceae</taxon>
        <taxon>Rhodopirellula</taxon>
    </lineage>
</organism>
<reference evidence="1" key="2">
    <citation type="journal article" date="2013" name="Mar. Genomics">
        <title>Expression of sulfatases in Rhodopirellula baltica and the diversity of sulfatases in the genus Rhodopirellula.</title>
        <authorList>
            <person name="Wegner C.E."/>
            <person name="Richter-Heitmann T."/>
            <person name="Klindworth A."/>
            <person name="Klockow C."/>
            <person name="Richter M."/>
            <person name="Achstetter T."/>
            <person name="Glockner F.O."/>
            <person name="Harder J."/>
        </authorList>
    </citation>
    <scope>NUCLEOTIDE SEQUENCE [LARGE SCALE GENOMIC DNA]</scope>
    <source>
        <strain evidence="1">6C</strain>
    </source>
</reference>
<reference evidence="1" key="1">
    <citation type="submission" date="2012-11" db="EMBL/GenBank/DDBJ databases">
        <title>Permanent draft genomes of Rhodopirellula europaea strain SH398 and 6C.</title>
        <authorList>
            <person name="Richter M."/>
            <person name="Richter-Heitmann T."/>
            <person name="Frank C."/>
            <person name="Harder J."/>
            <person name="Glockner F.O."/>
        </authorList>
    </citation>
    <scope>NUCLEOTIDE SEQUENCE</scope>
    <source>
        <strain evidence="1">6C</strain>
    </source>
</reference>
<evidence type="ECO:0000313" key="2">
    <source>
        <dbReference type="Proteomes" id="UP000011529"/>
    </source>
</evidence>